<dbReference type="AlphaFoldDB" id="A0A7M7PAW0"/>
<dbReference type="OMA" id="EISMEHQ"/>
<keyword evidence="1" id="KW-0862">Zinc</keyword>
<reference evidence="5" key="1">
    <citation type="submission" date="2015-02" db="EMBL/GenBank/DDBJ databases">
        <title>Genome sequencing for Strongylocentrotus purpuratus.</title>
        <authorList>
            <person name="Murali S."/>
            <person name="Liu Y."/>
            <person name="Vee V."/>
            <person name="English A."/>
            <person name="Wang M."/>
            <person name="Skinner E."/>
            <person name="Han Y."/>
            <person name="Muzny D.M."/>
            <person name="Worley K.C."/>
            <person name="Gibbs R.A."/>
        </authorList>
    </citation>
    <scope>NUCLEOTIDE SEQUENCE</scope>
</reference>
<organism evidence="4 5">
    <name type="scientific">Strongylocentrotus purpuratus</name>
    <name type="common">Purple sea urchin</name>
    <dbReference type="NCBI Taxonomy" id="7668"/>
    <lineage>
        <taxon>Eukaryota</taxon>
        <taxon>Metazoa</taxon>
        <taxon>Echinodermata</taxon>
        <taxon>Eleutherozoa</taxon>
        <taxon>Echinozoa</taxon>
        <taxon>Echinoidea</taxon>
        <taxon>Euechinoidea</taxon>
        <taxon>Echinacea</taxon>
        <taxon>Camarodonta</taxon>
        <taxon>Echinidea</taxon>
        <taxon>Strongylocentrotidae</taxon>
        <taxon>Strongylocentrotus</taxon>
    </lineage>
</organism>
<keyword evidence="1" id="KW-0863">Zinc-finger</keyword>
<evidence type="ECO:0000313" key="4">
    <source>
        <dbReference type="EnsemblMetazoa" id="XP_030848636"/>
    </source>
</evidence>
<protein>
    <recommendedName>
        <fullName evidence="3">C2H2-type domain-containing protein</fullName>
    </recommendedName>
</protein>
<dbReference type="Proteomes" id="UP000007110">
    <property type="component" value="Unassembled WGS sequence"/>
</dbReference>
<dbReference type="RefSeq" id="XP_030848636.1">
    <property type="nucleotide sequence ID" value="XM_030992776.1"/>
</dbReference>
<dbReference type="KEGG" id="spu:588553"/>
<name>A0A7M7PAW0_STRPU</name>
<accession>A0A7M7PAW0</accession>
<proteinExistence type="predicted"/>
<dbReference type="InterPro" id="IPR051061">
    <property type="entry name" value="Zinc_finger_trans_reg"/>
</dbReference>
<evidence type="ECO:0000313" key="5">
    <source>
        <dbReference type="Proteomes" id="UP000007110"/>
    </source>
</evidence>
<dbReference type="GO" id="GO:0006357">
    <property type="term" value="P:regulation of transcription by RNA polymerase II"/>
    <property type="evidence" value="ECO:0000318"/>
    <property type="project" value="GO_Central"/>
</dbReference>
<dbReference type="InterPro" id="IPR036236">
    <property type="entry name" value="Znf_C2H2_sf"/>
</dbReference>
<dbReference type="PROSITE" id="PS50157">
    <property type="entry name" value="ZINC_FINGER_C2H2_2"/>
    <property type="match status" value="9"/>
</dbReference>
<feature type="compositionally biased region" description="Basic residues" evidence="2">
    <location>
        <begin position="34"/>
        <end position="46"/>
    </location>
</feature>
<evidence type="ECO:0000256" key="1">
    <source>
        <dbReference type="PROSITE-ProRule" id="PRU00042"/>
    </source>
</evidence>
<feature type="region of interest" description="Disordered" evidence="2">
    <location>
        <begin position="1"/>
        <end position="49"/>
    </location>
</feature>
<keyword evidence="5" id="KW-1185">Reference proteome</keyword>
<feature type="compositionally biased region" description="Polar residues" evidence="2">
    <location>
        <begin position="480"/>
        <end position="490"/>
    </location>
</feature>
<feature type="compositionally biased region" description="Polar residues" evidence="2">
    <location>
        <begin position="249"/>
        <end position="264"/>
    </location>
</feature>
<dbReference type="SUPFAM" id="SSF57667">
    <property type="entry name" value="beta-beta-alpha zinc fingers"/>
    <property type="match status" value="4"/>
</dbReference>
<dbReference type="InParanoid" id="A0A7M7PAW0"/>
<dbReference type="FunFam" id="3.30.160.60:FF:000007">
    <property type="entry name" value="Basic krueppel-like factor 3"/>
    <property type="match status" value="1"/>
</dbReference>
<evidence type="ECO:0000259" key="3">
    <source>
        <dbReference type="PROSITE" id="PS50157"/>
    </source>
</evidence>
<feature type="domain" description="C2H2-type" evidence="3">
    <location>
        <begin position="623"/>
        <end position="652"/>
    </location>
</feature>
<dbReference type="GO" id="GO:0008270">
    <property type="term" value="F:zinc ion binding"/>
    <property type="evidence" value="ECO:0007669"/>
    <property type="project" value="UniProtKB-KW"/>
</dbReference>
<dbReference type="SMART" id="SM00355">
    <property type="entry name" value="ZnF_C2H2"/>
    <property type="match status" value="10"/>
</dbReference>
<dbReference type="PANTHER" id="PTHR46179:SF26">
    <property type="entry name" value="ZINC FINGER PROTEIN 423 HOMOLOG"/>
    <property type="match status" value="1"/>
</dbReference>
<feature type="domain" description="C2H2-type" evidence="3">
    <location>
        <begin position="714"/>
        <end position="743"/>
    </location>
</feature>
<feature type="region of interest" description="Disordered" evidence="2">
    <location>
        <begin position="461"/>
        <end position="495"/>
    </location>
</feature>
<feature type="compositionally biased region" description="Basic and acidic residues" evidence="2">
    <location>
        <begin position="461"/>
        <end position="479"/>
    </location>
</feature>
<keyword evidence="1" id="KW-0479">Metal-binding</keyword>
<feature type="region of interest" description="Disordered" evidence="2">
    <location>
        <begin position="242"/>
        <end position="264"/>
    </location>
</feature>
<feature type="domain" description="C2H2-type" evidence="3">
    <location>
        <begin position="533"/>
        <end position="562"/>
    </location>
</feature>
<feature type="region of interest" description="Disordered" evidence="2">
    <location>
        <begin position="138"/>
        <end position="183"/>
    </location>
</feature>
<feature type="domain" description="C2H2-type" evidence="3">
    <location>
        <begin position="563"/>
        <end position="592"/>
    </location>
</feature>
<feature type="domain" description="C2H2-type" evidence="3">
    <location>
        <begin position="654"/>
        <end position="683"/>
    </location>
</feature>
<feature type="region of interest" description="Disordered" evidence="2">
    <location>
        <begin position="1003"/>
        <end position="1023"/>
    </location>
</feature>
<feature type="domain" description="C2H2-type" evidence="3">
    <location>
        <begin position="744"/>
        <end position="773"/>
    </location>
</feature>
<dbReference type="GeneID" id="588553"/>
<dbReference type="EnsemblMetazoa" id="XM_030992776">
    <property type="protein sequence ID" value="XP_030848636"/>
    <property type="gene ID" value="LOC588553"/>
</dbReference>
<dbReference type="InterPro" id="IPR013087">
    <property type="entry name" value="Znf_C2H2_type"/>
</dbReference>
<dbReference type="PROSITE" id="PS00028">
    <property type="entry name" value="ZINC_FINGER_C2H2_1"/>
    <property type="match status" value="10"/>
</dbReference>
<feature type="domain" description="C2H2-type" evidence="3">
    <location>
        <begin position="684"/>
        <end position="713"/>
    </location>
</feature>
<reference evidence="4" key="2">
    <citation type="submission" date="2021-01" db="UniProtKB">
        <authorList>
            <consortium name="EnsemblMetazoa"/>
        </authorList>
    </citation>
    <scope>IDENTIFICATION</scope>
</reference>
<evidence type="ECO:0000256" key="2">
    <source>
        <dbReference type="SAM" id="MobiDB-lite"/>
    </source>
</evidence>
<feature type="domain" description="C2H2-type" evidence="3">
    <location>
        <begin position="593"/>
        <end position="622"/>
    </location>
</feature>
<sequence>MNGISADSKQGFDADVLGFAGTGESPTQPEKSGGKNRGRKGKKTKERPRISVISTNSSGSVVKIQDGATCIASSSIPNLVPVQLGNAPDPPVLSIPDTAADNETISRLLGGQGAALLELGSSDCVNIDFIQDNVDYSDGPGVGTMQSQSSSSPTDAGGSGARDEIHPEPSASRSVTDPVVKGSSGNEAAKALLASLTPPNLCTRIPTSALDLSMKHQKLSNISVSEVLSNLSQEIRTAKSKKGLHQVHANETSSLSGSANSETLQVVDSNSKRVSAEEISMEHQPVMAVDAEFTDPTGDSLLLNIAQVNKAIAGAGGSEQSHDAAAADGEASTTTQATVPQPPNPLMYIITSRDKTTGMTQRFRVTVDPESVMYIPVMNINDESSSTATNDEVSLNFMPVDEAKDGADESGPARAEVDIAIRDALLGEGNMTSIPGVLAKEDLGAITGDMITSALMLQERRNAESPKDDKIDGGHHGAENETTAEQSWTKKTPLRKKEAQEMITCDYPSCGATIIGKSKYRIHKLGHNDNRPHKCPHEDCDWSFPSPYKLRRHLSGHSGAKPFVCGMENCGKQFSTIYNLKMHLNSHFRQTVEICNFKGCGKVFNSAPLLKIHKRKHFEEQRLKCEYPGCTKTFTTSSALGSHQRVHVKDATDYPCPFEGCTKVYDKACRLKLHMRSHTGERPFKCTFEGCDWAFTCIQKLTRHIVRHTGERKYRCKFESCNKLFTRLEHLKSHEVFHSGQKPFACKEEGCNARFAARSSLYMHQKRHQQAKPMREKLLFSCPLDGCDMSFASKLGLKSHIVKGHGIPLPFTGGAGDFELIGLGNDQLHASTGPSHTSAAAVTAESTESAIPAISLPTIPSALMTTSLLQSALIPTSSASIPLSTLTSSRDEAASILASGLLTNQFYIPKSSTSINLTTTTTTTTTKDSETDAIPPVTAAPVSSASLLSSFSVLTASSGGLSIPPSLATPVLSILPPNSSSNPSAPSIILPSSSLVSSSSSVKESLPVSAPPTTTTTVTPSTTPKVYLENRSGSARTDYRAVTATHPLPLDALERLKKTDDMDVELLSQSDSSQSSDGSLQASFIPLNMMTSASLTLRDPTTGTRYIQTQLLQDDPPDMPDMGFPLSSHDSADQSPLDTALSVSAMLVETGSDHNSDSDFMTGDGVIPGDMVSGFRESTINLQDLE</sequence>
<dbReference type="PANTHER" id="PTHR46179">
    <property type="entry name" value="ZINC FINGER PROTEIN"/>
    <property type="match status" value="1"/>
</dbReference>
<dbReference type="GO" id="GO:0005634">
    <property type="term" value="C:nucleus"/>
    <property type="evidence" value="ECO:0000318"/>
    <property type="project" value="GO_Central"/>
</dbReference>
<feature type="domain" description="C2H2-type" evidence="3">
    <location>
        <begin position="503"/>
        <end position="532"/>
    </location>
</feature>
<dbReference type="GO" id="GO:0003712">
    <property type="term" value="F:transcription coregulator activity"/>
    <property type="evidence" value="ECO:0000318"/>
    <property type="project" value="GO_Central"/>
</dbReference>
<dbReference type="OrthoDB" id="6277246at2759"/>
<dbReference type="Gene3D" id="3.30.160.60">
    <property type="entry name" value="Classic Zinc Finger"/>
    <property type="match status" value="7"/>
</dbReference>
<feature type="compositionally biased region" description="Polar residues" evidence="2">
    <location>
        <begin position="144"/>
        <end position="154"/>
    </location>
</feature>
<feature type="region of interest" description="Disordered" evidence="2">
    <location>
        <begin position="314"/>
        <end position="345"/>
    </location>
</feature>
<dbReference type="Pfam" id="PF00096">
    <property type="entry name" value="zf-C2H2"/>
    <property type="match status" value="4"/>
</dbReference>